<organism evidence="2 3">
    <name type="scientific">Burkholderia phage BgManors32</name>
    <dbReference type="NCBI Taxonomy" id="2894335"/>
    <lineage>
        <taxon>Viruses</taxon>
        <taxon>Duplodnaviria</taxon>
        <taxon>Heunggongvirae</taxon>
        <taxon>Uroviricota</taxon>
        <taxon>Caudoviricetes</taxon>
        <taxon>Bigmanorsvirus</taxon>
        <taxon>Bigmanorsvirus bgmanors32</taxon>
    </lineage>
</organism>
<sequence length="413" mass="44973">MPVATPAGNAAQRRAADLTNGQILTIAKHHFRADHSTTPETLDAYCESVRAVITAYALDAPQSALSSRLRIREEERDGNWYEFSVNDHGGMIRVVARMEDDEHDLKLGQLVRNFLLNIPSSTQSAEYDGNHVQDHCCECDDYEAECRCAEPVPSRAASGLPAWFDTFLTRVCEIPDRNSPDGEPDAIVATLGELKHCALNAIEECAGDVPATADDHAARLDDADIDTIAESMPGGLGSFMKQWGWRQFARAIEDEVVLNGSRVQRAASGQSFQARVQPWMLECFGPTIAADTIERNHRFLEEALELVQSLGCTASEAHQLVDYTFGRPIGEPAQEVGGVMVTLAALCLASGLDMHQAAETELARISEPAMVLKIRAKQAAKPKHSPLPQAVAARAPYEWRDTGPLETNEGGAA</sequence>
<dbReference type="EMBL" id="OK665842">
    <property type="protein sequence ID" value="UEW68590.1"/>
    <property type="molecule type" value="Genomic_DNA"/>
</dbReference>
<evidence type="ECO:0000313" key="3">
    <source>
        <dbReference type="Proteomes" id="UP000828188"/>
    </source>
</evidence>
<reference evidence="2" key="1">
    <citation type="submission" date="2021-10" db="EMBL/GenBank/DDBJ databases">
        <authorList>
            <person name="Gelman D."/>
            <person name="Alkalay-Oren S."/>
            <person name="Coppenhagen-Glazer S."/>
            <person name="Hazan R."/>
        </authorList>
    </citation>
    <scope>NUCLEOTIDE SEQUENCE</scope>
</reference>
<evidence type="ECO:0000256" key="1">
    <source>
        <dbReference type="SAM" id="MobiDB-lite"/>
    </source>
</evidence>
<protein>
    <submittedName>
        <fullName evidence="2">Uncharacterized protein</fullName>
    </submittedName>
</protein>
<name>A0AAE8YEZ4_9CAUD</name>
<feature type="region of interest" description="Disordered" evidence="1">
    <location>
        <begin position="381"/>
        <end position="413"/>
    </location>
</feature>
<dbReference type="Proteomes" id="UP000828188">
    <property type="component" value="Segment"/>
</dbReference>
<accession>A0AAE8YEZ4</accession>
<keyword evidence="3" id="KW-1185">Reference proteome</keyword>
<proteinExistence type="predicted"/>
<dbReference type="KEGG" id="vg:77944335"/>
<evidence type="ECO:0000313" key="2">
    <source>
        <dbReference type="EMBL" id="UEW68590.1"/>
    </source>
</evidence>
<dbReference type="RefSeq" id="YP_010668192.1">
    <property type="nucleotide sequence ID" value="NC_070955.1"/>
</dbReference>
<dbReference type="GeneID" id="77944335"/>